<organism evidence="1 2">
    <name type="scientific">Populus alba</name>
    <name type="common">White poplar</name>
    <dbReference type="NCBI Taxonomy" id="43335"/>
    <lineage>
        <taxon>Eukaryota</taxon>
        <taxon>Viridiplantae</taxon>
        <taxon>Streptophyta</taxon>
        <taxon>Embryophyta</taxon>
        <taxon>Tracheophyta</taxon>
        <taxon>Spermatophyta</taxon>
        <taxon>Magnoliopsida</taxon>
        <taxon>eudicotyledons</taxon>
        <taxon>Gunneridae</taxon>
        <taxon>Pentapetalae</taxon>
        <taxon>rosids</taxon>
        <taxon>fabids</taxon>
        <taxon>Malpighiales</taxon>
        <taxon>Salicaceae</taxon>
        <taxon>Saliceae</taxon>
        <taxon>Populus</taxon>
    </lineage>
</organism>
<sequence>MPLPWKKTRVSRFSRLVADLQSPKRGNSLVVETGFPTSLIDLFHKNRERLKKPTAKKKKRRQQQLQEVEEELVISDPIPLSSSRDLVDAPEPIQNLENAESFDACELVSQLLPVVEVVDDVDNVTVTDKKCWDEKEKRLLFVVLKMFLVLVLGLSTKGLVVGITMSAFVLIFLEYVGKHVLCFLKLCLSVELVLQPFVERVSSAFFMLKRVRKCEDSSKGLIIQEIDQEEAVSEVDSCDLIETLEMKSSVEEIQAVEFNFDMIVPVEENRGAESRMDLLSCDGKKMRIVEIEEYRSGVLVCEKEESRNSKIRRKIIQKLVPKKLRAVKKAKKNDDKEPDFGSESSSCWGDDEGRIEGREDGDKQGFENKGKALLPELLEEEEEEEGINERQGKEPYQGISSSSTGWQAKMEVVVVEKGKTEKKGSSDYLILFFVALAGLVGGRSLSLVLTLASCLMIKLIARYRCVNEPMNSLRSFIRSVILALSTASRPIEMFSSGALSIIYTAKELSNARV</sequence>
<gene>
    <name evidence="1" type="ORF">D5086_003908</name>
</gene>
<name>A0ACC4D735_POPAL</name>
<evidence type="ECO:0000313" key="1">
    <source>
        <dbReference type="EMBL" id="KAL3612888.1"/>
    </source>
</evidence>
<comment type="caution">
    <text evidence="1">The sequence shown here is derived from an EMBL/GenBank/DDBJ whole genome shotgun (WGS) entry which is preliminary data.</text>
</comment>
<reference evidence="1 2" key="1">
    <citation type="journal article" date="2024" name="Plant Biotechnol. J.">
        <title>Genome and CRISPR/Cas9 system of a widespread forest tree (Populus alba) in the world.</title>
        <authorList>
            <person name="Liu Y.J."/>
            <person name="Jiang P.F."/>
            <person name="Han X.M."/>
            <person name="Li X.Y."/>
            <person name="Wang H.M."/>
            <person name="Wang Y.J."/>
            <person name="Wang X.X."/>
            <person name="Zeng Q.Y."/>
        </authorList>
    </citation>
    <scope>NUCLEOTIDE SEQUENCE [LARGE SCALE GENOMIC DNA]</scope>
    <source>
        <strain evidence="2">cv. PAL-ZL1</strain>
    </source>
</reference>
<dbReference type="Proteomes" id="UP000309997">
    <property type="component" value="Unassembled WGS sequence"/>
</dbReference>
<dbReference type="EMBL" id="RCHU02000001">
    <property type="protein sequence ID" value="KAL3612888.1"/>
    <property type="molecule type" value="Genomic_DNA"/>
</dbReference>
<protein>
    <submittedName>
        <fullName evidence="1">Uncharacterized protein</fullName>
    </submittedName>
</protein>
<keyword evidence="2" id="KW-1185">Reference proteome</keyword>
<accession>A0ACC4D735</accession>
<proteinExistence type="predicted"/>
<evidence type="ECO:0000313" key="2">
    <source>
        <dbReference type="Proteomes" id="UP000309997"/>
    </source>
</evidence>